<dbReference type="InterPro" id="IPR045851">
    <property type="entry name" value="AMP-bd_C_sf"/>
</dbReference>
<protein>
    <submittedName>
        <fullName evidence="6">Nonribosomal peptide synthase</fullName>
    </submittedName>
</protein>
<sequence length="2154" mass="235795">MEIQPTVFPILNGDDAENAVFHVIRSPLDSSLAAQWRQGDSVRWTHGIKAVWAIVLARYAASETPSFTVIEHVPTSAHPQTVTDLLEYLLQCPRAKMSSVRFLGRHASRLLAEWNDPRLLARPQTCIHTLILAQCQQQPTAEAVCAWDGSVSYAELDRLSGVLAGRLVSLGVRSEIMVPVLFEKSMWTVVAILGILRAGGAFALLDPSQPRARLLDICDTCQAKTIVASRTLHETASKLCETVVPFPFVKGGIDHLLPPLNTPPTPPGNAADAAYVAFTSGSTGKPKAIVIEHQSFCANALAQNKVQGLNRHSRAFQFASYGFDSSILEMLMTLIAGGCVCVPSDAQRINELAPTINKLRANWVELTPSVARILTPETVPGIWSLLLVGEPLSQENIATWSGKVQLINAYGPAECSVVATIQPVVRQSDPSNIGRSQSGYCWVVDPRDISTLQPLGAPGELLISGPLVGRGYLNHPDQQAYVPAPPWASDFGLPPEERFYRTGDMAYYNIDDGTLRYLGRKDRQVKLHGQRIELSEIEHHAQLYAKGIVAAADVVNPRGHVSDAILTLFVVQGAGAEVVFAGQDGADLLAPVDERTRAFWKEMRSWLRERLPSYMVPTKFVPMNRFPLTATGKLDRRTLVTLASKALVSDELQDGPALVSKQSPAICDIENALRSLFSNVLGVPEHRIAADDEFFALGGTSLRAIELVACARSRDIAITATDETRLSPTSIASQFKEDIIEDVYPCTPLQAAMMALSVKIPDALVGTFAFMLPPQTDVEKFKRAWEQVITANPILRTRIVQCESEFLQVVVAANKVHWADSYPADDSWAMGLETALLRVALIDRAHHEQEPRFVVKIHHAIFDAWSYAQLLDDVETVYQGGAAPKRQPLSPLVEYISRLDSKAAQEFWRTEFAGYKALPFPPRLPSGTSLSSRSPRSQSVHVHTTTIDGDWALASKVQLAWAMVISTHTSTNDVVFGLTVSGRTAPVQGIDHIMGPTIATVPFRVRLQPDQALQDALAEIHHHAVSLVPFEHTGILSIADCSAEATAACAFQNLLTVRLRTAERSQSLMTDAPENEDEERKFNTYPLSMVVQARPDSLQLKAFFDGSVLHDNQVQIILERFASILQRILHPPHDTRISDLMLPCPSDKERLTAWNQRELGKRLEFVHKLVEDHGATQPESEAVCAWDGSLTYRELIRASHSVAAHLQAQGARPETVIGICTERSKGLPVAMLGILMSGAAMVCLEPNFPVQRLTSICRDVDAQVVLSTALLHDRCSKIAKSVIVLSDDALARFDGDTYRSPTLSLQNAAYVAFTSGSTGAPKGATIEHGMLSLAFSGHAPLCGPMHGSRGLSFSSLAFDMCVFEILFVLGAGGCLCIPSEAQRTDNLAGTMEEMKVDWAVLTPIVARTLTPSSVPTLQTLLLGGEPVSESDIATWGPHVALHNGYGPVEGTIITTTALVIGGPTVARGYINRPAETAAAFIRRPAWESEFPFVAGHRFYKTGDLAYQNPDGSLSIMGRKDSQVKLNGQRIELHEIEHHAEAYQSGATCIALLVNFKHLGGSRLVLFTCAARDVGFGVRPNAGDALLTSPFVPDPDRYVEDIRRLKEYLGQTLPHFMVPSIVIPLRYLPLSPSGKANRNQLRELAETMSRAQLAKYLGSDSKRQKKRQPVSNRERLVYRAFASVLSIPEDTLGVDDSFFALGGDSITAMRLLGLCRTGGMSLTMYEFLKYDTVSLFCEHARPVTPANLPPPPAAPTQQCAPVSVLNGKIAPEHRSESNTALLRLSHDEWQGIYDLAGQQSVGSIQSVYSCSDAHSGNLIFALECADAISPEQVVAAWKDVAHRHTALRTLILPHPDSQNSYLHVLLKSASPNVVVLPNAEDTLGKGSPPHRLIIGQDRAGRLLIRLETGSALIDAMSVPILLNDLALALRGHLPLAAAPPYSEYLAYLQTHSKEETLDYWKGALAGARPSRLPRRPSAELQAPEHRSLRRFIEQDLDRLDAFWRSNRLTVANIFQLAWALLLQHYTNASDVCFGSIMVGPFFNILPCRMVLDNDDDKAKPRTVLDRRNDHHHCSAPEGDKQLFNTVLAVQPEFESSTTTGIGFNLLELDDATEVELRYWAFTCSDTYASEILDRLCGAVGWIVDHPGDPITAAAF</sequence>
<dbReference type="InterPro" id="IPR010071">
    <property type="entry name" value="AA_adenyl_dom"/>
</dbReference>
<accession>A0ABR4JWH1</accession>
<dbReference type="SUPFAM" id="SSF52777">
    <property type="entry name" value="CoA-dependent acyltransferases"/>
    <property type="match status" value="4"/>
</dbReference>
<dbReference type="PANTHER" id="PTHR45527:SF1">
    <property type="entry name" value="FATTY ACID SYNTHASE"/>
    <property type="match status" value="1"/>
</dbReference>
<dbReference type="CDD" id="cd19545">
    <property type="entry name" value="FUM14_C_NRPS-like"/>
    <property type="match status" value="1"/>
</dbReference>
<dbReference type="EMBL" id="JBFXLR010000041">
    <property type="protein sequence ID" value="KAL2844390.1"/>
    <property type="molecule type" value="Genomic_DNA"/>
</dbReference>
<dbReference type="Pfam" id="PF00668">
    <property type="entry name" value="Condensation"/>
    <property type="match status" value="2"/>
</dbReference>
<dbReference type="SUPFAM" id="SSF56801">
    <property type="entry name" value="Acetyl-CoA synthetase-like"/>
    <property type="match status" value="2"/>
</dbReference>
<evidence type="ECO:0000313" key="6">
    <source>
        <dbReference type="EMBL" id="KAL2844390.1"/>
    </source>
</evidence>
<feature type="domain" description="Carrier" evidence="5">
    <location>
        <begin position="1667"/>
        <end position="1743"/>
    </location>
</feature>
<keyword evidence="3" id="KW-0436">Ligase</keyword>
<dbReference type="Gene3D" id="2.30.38.10">
    <property type="entry name" value="Luciferase, Domain 3"/>
    <property type="match status" value="1"/>
</dbReference>
<keyword evidence="1" id="KW-0596">Phosphopantetheine</keyword>
<dbReference type="Gene3D" id="1.10.1200.10">
    <property type="entry name" value="ACP-like"/>
    <property type="match status" value="2"/>
</dbReference>
<dbReference type="InterPro" id="IPR000873">
    <property type="entry name" value="AMP-dep_synth/lig_dom"/>
</dbReference>
<dbReference type="Pfam" id="PF00501">
    <property type="entry name" value="AMP-binding"/>
    <property type="match status" value="2"/>
</dbReference>
<dbReference type="NCBIfam" id="TIGR01733">
    <property type="entry name" value="AA-adenyl-dom"/>
    <property type="match status" value="1"/>
</dbReference>
<dbReference type="PROSITE" id="PS00455">
    <property type="entry name" value="AMP_BINDING"/>
    <property type="match status" value="2"/>
</dbReference>
<dbReference type="Proteomes" id="UP001610444">
    <property type="component" value="Unassembled WGS sequence"/>
</dbReference>
<dbReference type="Gene3D" id="3.30.559.10">
    <property type="entry name" value="Chloramphenicol acetyltransferase-like domain"/>
    <property type="match status" value="2"/>
</dbReference>
<dbReference type="PANTHER" id="PTHR45527">
    <property type="entry name" value="NONRIBOSOMAL PEPTIDE SYNTHETASE"/>
    <property type="match status" value="1"/>
</dbReference>
<gene>
    <name evidence="6" type="ORF">BJX68DRAFT_277748</name>
</gene>
<dbReference type="SUPFAM" id="SSF47336">
    <property type="entry name" value="ACP-like"/>
    <property type="match status" value="2"/>
</dbReference>
<name>A0ABR4JWH1_9EURO</name>
<dbReference type="InterPro" id="IPR036736">
    <property type="entry name" value="ACP-like_sf"/>
</dbReference>
<comment type="caution">
    <text evidence="6">The sequence shown here is derived from an EMBL/GenBank/DDBJ whole genome shotgun (WGS) entry which is preliminary data.</text>
</comment>
<dbReference type="PROSITE" id="PS50075">
    <property type="entry name" value="CARRIER"/>
    <property type="match status" value="2"/>
</dbReference>
<dbReference type="InterPro" id="IPR042099">
    <property type="entry name" value="ANL_N_sf"/>
</dbReference>
<dbReference type="InterPro" id="IPR023213">
    <property type="entry name" value="CAT-like_dom_sf"/>
</dbReference>
<dbReference type="GeneID" id="98163550"/>
<dbReference type="Pfam" id="PF00550">
    <property type="entry name" value="PP-binding"/>
    <property type="match status" value="2"/>
</dbReference>
<evidence type="ECO:0000256" key="2">
    <source>
        <dbReference type="ARBA" id="ARBA00022553"/>
    </source>
</evidence>
<dbReference type="InterPro" id="IPR009081">
    <property type="entry name" value="PP-bd_ACP"/>
</dbReference>
<dbReference type="CDD" id="cd05918">
    <property type="entry name" value="A_NRPS_SidN3_like"/>
    <property type="match status" value="2"/>
</dbReference>
<feature type="domain" description="Carrier" evidence="5">
    <location>
        <begin position="664"/>
        <end position="743"/>
    </location>
</feature>
<proteinExistence type="inferred from homology"/>
<dbReference type="InterPro" id="IPR020845">
    <property type="entry name" value="AMP-binding_CS"/>
</dbReference>
<evidence type="ECO:0000256" key="1">
    <source>
        <dbReference type="ARBA" id="ARBA00022450"/>
    </source>
</evidence>
<keyword evidence="7" id="KW-1185">Reference proteome</keyword>
<organism evidence="6 7">
    <name type="scientific">Aspergillus pseudodeflectus</name>
    <dbReference type="NCBI Taxonomy" id="176178"/>
    <lineage>
        <taxon>Eukaryota</taxon>
        <taxon>Fungi</taxon>
        <taxon>Dikarya</taxon>
        <taxon>Ascomycota</taxon>
        <taxon>Pezizomycotina</taxon>
        <taxon>Eurotiomycetes</taxon>
        <taxon>Eurotiomycetidae</taxon>
        <taxon>Eurotiales</taxon>
        <taxon>Aspergillaceae</taxon>
        <taxon>Aspergillus</taxon>
        <taxon>Aspergillus subgen. Nidulantes</taxon>
    </lineage>
</organism>
<dbReference type="Gene3D" id="3.40.50.12780">
    <property type="entry name" value="N-terminal domain of ligase-like"/>
    <property type="match status" value="2"/>
</dbReference>
<keyword evidence="2" id="KW-0597">Phosphoprotein</keyword>
<dbReference type="InterPro" id="IPR001242">
    <property type="entry name" value="Condensation_dom"/>
</dbReference>
<dbReference type="Gene3D" id="3.30.559.30">
    <property type="entry name" value="Nonribosomal peptide synthetase, condensation domain"/>
    <property type="match status" value="2"/>
</dbReference>
<evidence type="ECO:0000259" key="5">
    <source>
        <dbReference type="PROSITE" id="PS50075"/>
    </source>
</evidence>
<evidence type="ECO:0000313" key="7">
    <source>
        <dbReference type="Proteomes" id="UP001610444"/>
    </source>
</evidence>
<dbReference type="Gene3D" id="3.30.300.30">
    <property type="match status" value="2"/>
</dbReference>
<evidence type="ECO:0000256" key="3">
    <source>
        <dbReference type="ARBA" id="ARBA00022598"/>
    </source>
</evidence>
<dbReference type="RefSeq" id="XP_070896085.1">
    <property type="nucleotide sequence ID" value="XM_071048386.1"/>
</dbReference>
<reference evidence="6 7" key="1">
    <citation type="submission" date="2024-07" db="EMBL/GenBank/DDBJ databases">
        <title>Section-level genome sequencing and comparative genomics of Aspergillus sections Usti and Cavernicolus.</title>
        <authorList>
            <consortium name="Lawrence Berkeley National Laboratory"/>
            <person name="Nybo J.L."/>
            <person name="Vesth T.C."/>
            <person name="Theobald S."/>
            <person name="Frisvad J.C."/>
            <person name="Larsen T.O."/>
            <person name="Kjaerboelling I."/>
            <person name="Rothschild-Mancinelli K."/>
            <person name="Lyhne E.K."/>
            <person name="Kogle M.E."/>
            <person name="Barry K."/>
            <person name="Clum A."/>
            <person name="Na H."/>
            <person name="Ledsgaard L."/>
            <person name="Lin J."/>
            <person name="Lipzen A."/>
            <person name="Kuo A."/>
            <person name="Riley R."/>
            <person name="Mondo S."/>
            <person name="LaButti K."/>
            <person name="Haridas S."/>
            <person name="Pangalinan J."/>
            <person name="Salamov A.A."/>
            <person name="Simmons B.A."/>
            <person name="Magnuson J.K."/>
            <person name="Chen J."/>
            <person name="Drula E."/>
            <person name="Henrissat B."/>
            <person name="Wiebenga A."/>
            <person name="Lubbers R.J."/>
            <person name="Gomes A.C."/>
            <person name="Macurrencykelacurrency M.R."/>
            <person name="Stajich J."/>
            <person name="Grigoriev I.V."/>
            <person name="Mortensen U.H."/>
            <person name="De vries R.P."/>
            <person name="Baker S.E."/>
            <person name="Andersen M.R."/>
        </authorList>
    </citation>
    <scope>NUCLEOTIDE SEQUENCE [LARGE SCALE GENOMIC DNA]</scope>
    <source>
        <strain evidence="6 7">CBS 756.74</strain>
    </source>
</reference>
<comment type="similarity">
    <text evidence="4">Belongs to the NRP synthetase family.</text>
</comment>
<evidence type="ECO:0000256" key="4">
    <source>
        <dbReference type="ARBA" id="ARBA00029454"/>
    </source>
</evidence>